<organism evidence="8 9">
    <name type="scientific">Streptomonospora nanhaiensis</name>
    <dbReference type="NCBI Taxonomy" id="1323731"/>
    <lineage>
        <taxon>Bacteria</taxon>
        <taxon>Bacillati</taxon>
        <taxon>Actinomycetota</taxon>
        <taxon>Actinomycetes</taxon>
        <taxon>Streptosporangiales</taxon>
        <taxon>Nocardiopsidaceae</taxon>
        <taxon>Streptomonospora</taxon>
    </lineage>
</organism>
<keyword evidence="5" id="KW-0418">Kinase</keyword>
<dbReference type="SMART" id="SM00387">
    <property type="entry name" value="HATPase_c"/>
    <property type="match status" value="1"/>
</dbReference>
<proteinExistence type="predicted"/>
<dbReference type="InterPro" id="IPR003594">
    <property type="entry name" value="HATPase_dom"/>
</dbReference>
<dbReference type="Gene3D" id="3.30.565.10">
    <property type="entry name" value="Histidine kinase-like ATPase, C-terminal domain"/>
    <property type="match status" value="1"/>
</dbReference>
<sequence length="776" mass="84042">MPHEKRRSLRARMITLVLIPSTALLLLWAAFTAVLVTDIRELRTTAALTEQVATPVITVIGELQRERRATMDSANGTERTAHRLRTTRQETTEAVEALRLRLRAFDEDDLPEQALNFQRSLNRLEAHRQRVDALSPGERTLEEAATAYTEIIESGLRVWDAQVERADSAQVPHLRSLTSLARTRELLNQQDAVLAHAVATNAFPAEAHAEFAAAAGAQRYTWGRVGAELNDQDSQHYLLLESYSALQSVYQLQESIISMPIRGENTVPVNATAWRGAAEAVDLRMRGVEEARTEQVVAFSHTQSAELRNSALLISVPALVAALASSAVAVGGTQRLGRRLQHLRVLTLEHAQVRLPEVTARLRAGGSVDVDAEVPKLRVRVRDEIGRMAEAFNDAQRAAVAAAVEEAQVRAGVRAMFRNIARRTQSLVHRQLGLLDTLERGETDPEVLEALFRIDHFSTQLRRNAENLMLLSGDTPVRRGLGPVRLYEAVRAAASEIEDYARVRILALPAVALRGDVGTDTVRLLAELLENATSFSPPGTEVTVRGREDDRGRHVLEVEDRGLGMTDAQLDSANVLLADPPRFDLARMREDSHLGLFVVATIAARHDFEVTLRDSPHGGTRAVVSIPRRALAAPGDGPSPLQATGPHRRPVPGAGTADPAAEPGVVLTEVAAAPAPSEPQDRGTPAGEGAADGAGDGDGDGAEDTYMGLPRRRRKHVAPPQEAPAAAQDTGGQRSLSDIRSMMSAFQSGTLRGRAESEELGEGGARGARPGERSEG</sequence>
<evidence type="ECO:0000256" key="1">
    <source>
        <dbReference type="ARBA" id="ARBA00000085"/>
    </source>
</evidence>
<dbReference type="Pfam" id="PF02518">
    <property type="entry name" value="HATPase_c"/>
    <property type="match status" value="1"/>
</dbReference>
<evidence type="ECO:0000259" key="7">
    <source>
        <dbReference type="SMART" id="SM00387"/>
    </source>
</evidence>
<evidence type="ECO:0000313" key="9">
    <source>
        <dbReference type="Proteomes" id="UP001156498"/>
    </source>
</evidence>
<dbReference type="Proteomes" id="UP001156498">
    <property type="component" value="Chromosome"/>
</dbReference>
<comment type="catalytic activity">
    <reaction evidence="1">
        <text>ATP + protein L-histidine = ADP + protein N-phospho-L-histidine.</text>
        <dbReference type="EC" id="2.7.13.3"/>
    </reaction>
</comment>
<evidence type="ECO:0000313" key="8">
    <source>
        <dbReference type="EMBL" id="WAE76163.1"/>
    </source>
</evidence>
<keyword evidence="4" id="KW-0808">Transferase</keyword>
<dbReference type="InterPro" id="IPR013587">
    <property type="entry name" value="Nitrate/nitrite_sensing"/>
</dbReference>
<dbReference type="PANTHER" id="PTHR45436">
    <property type="entry name" value="SENSOR HISTIDINE KINASE YKOH"/>
    <property type="match status" value="1"/>
</dbReference>
<accession>A0ABY6YUT8</accession>
<evidence type="ECO:0000256" key="5">
    <source>
        <dbReference type="ARBA" id="ARBA00022777"/>
    </source>
</evidence>
<protein>
    <recommendedName>
        <fullName evidence="2">histidine kinase</fullName>
        <ecNumber evidence="2">2.7.13.3</ecNumber>
    </recommendedName>
</protein>
<gene>
    <name evidence="8" type="ORF">OUQ99_14230</name>
</gene>
<feature type="region of interest" description="Disordered" evidence="6">
    <location>
        <begin position="673"/>
        <end position="776"/>
    </location>
</feature>
<feature type="compositionally biased region" description="Low complexity" evidence="6">
    <location>
        <begin position="718"/>
        <end position="728"/>
    </location>
</feature>
<feature type="domain" description="Histidine kinase/HSP90-like ATPase" evidence="7">
    <location>
        <begin position="519"/>
        <end position="630"/>
    </location>
</feature>
<dbReference type="InterPro" id="IPR050428">
    <property type="entry name" value="TCS_sensor_his_kinase"/>
</dbReference>
<evidence type="ECO:0000256" key="2">
    <source>
        <dbReference type="ARBA" id="ARBA00012438"/>
    </source>
</evidence>
<keyword evidence="3" id="KW-0597">Phosphoprotein</keyword>
<dbReference type="RefSeq" id="WP_267949932.1">
    <property type="nucleotide sequence ID" value="NZ_CP113264.1"/>
</dbReference>
<dbReference type="InterPro" id="IPR036890">
    <property type="entry name" value="HATPase_C_sf"/>
</dbReference>
<keyword evidence="9" id="KW-1185">Reference proteome</keyword>
<evidence type="ECO:0000256" key="6">
    <source>
        <dbReference type="SAM" id="MobiDB-lite"/>
    </source>
</evidence>
<feature type="region of interest" description="Disordered" evidence="6">
    <location>
        <begin position="631"/>
        <end position="661"/>
    </location>
</feature>
<dbReference type="PANTHER" id="PTHR45436:SF5">
    <property type="entry name" value="SENSOR HISTIDINE KINASE TRCS"/>
    <property type="match status" value="1"/>
</dbReference>
<name>A0ABY6YUT8_9ACTN</name>
<evidence type="ECO:0000256" key="3">
    <source>
        <dbReference type="ARBA" id="ARBA00022553"/>
    </source>
</evidence>
<dbReference type="EC" id="2.7.13.3" evidence="2"/>
<dbReference type="SUPFAM" id="SSF55874">
    <property type="entry name" value="ATPase domain of HSP90 chaperone/DNA topoisomerase II/histidine kinase"/>
    <property type="match status" value="1"/>
</dbReference>
<evidence type="ECO:0000256" key="4">
    <source>
        <dbReference type="ARBA" id="ARBA00022679"/>
    </source>
</evidence>
<reference evidence="8 9" key="1">
    <citation type="journal article" date="2013" name="Int. J. Syst. Evol. Microbiol.">
        <title>Description of Streptomonospora sediminis sp. nov. and Streptomonospora nanhaiensis sp. nov., and reclassification of Nocardiopsis arabia Hozzein &amp; Goodfellow 2008 as Streptomonospora arabica comb. nov. and emended description of the genus Streptomonospora.</title>
        <authorList>
            <person name="Zhang D.F."/>
            <person name="Pan H.Q."/>
            <person name="He J."/>
            <person name="Zhang X.M."/>
            <person name="Zhang Y.G."/>
            <person name="Klenk H.P."/>
            <person name="Hu J.C."/>
            <person name="Li W.J."/>
        </authorList>
    </citation>
    <scope>NUCLEOTIDE SEQUENCE [LARGE SCALE GENOMIC DNA]</scope>
    <source>
        <strain evidence="8 9">12A09</strain>
    </source>
</reference>
<dbReference type="EMBL" id="CP113264">
    <property type="protein sequence ID" value="WAE76163.1"/>
    <property type="molecule type" value="Genomic_DNA"/>
</dbReference>
<dbReference type="Pfam" id="PF08376">
    <property type="entry name" value="NIT"/>
    <property type="match status" value="1"/>
</dbReference>
<feature type="compositionally biased region" description="Polar residues" evidence="6">
    <location>
        <begin position="730"/>
        <end position="750"/>
    </location>
</feature>